<evidence type="ECO:0000313" key="7">
    <source>
        <dbReference type="EMBL" id="OIR11953.1"/>
    </source>
</evidence>
<dbReference type="SUPFAM" id="SSF56047">
    <property type="entry name" value="Ribosomal protein S8"/>
    <property type="match status" value="1"/>
</dbReference>
<dbReference type="PANTHER" id="PTHR11758">
    <property type="entry name" value="40S RIBOSOMAL PROTEIN S15A"/>
    <property type="match status" value="1"/>
</dbReference>
<evidence type="ECO:0000256" key="3">
    <source>
        <dbReference type="ARBA" id="ARBA00022884"/>
    </source>
</evidence>
<evidence type="ECO:0000256" key="2">
    <source>
        <dbReference type="ARBA" id="ARBA00022730"/>
    </source>
</evidence>
<organism evidence="7 8">
    <name type="scientific">Marine Group III euryarchaeote CG-Epi6</name>
    <dbReference type="NCBI Taxonomy" id="1889000"/>
    <lineage>
        <taxon>Archaea</taxon>
        <taxon>Methanobacteriati</taxon>
        <taxon>Thermoplasmatota</taxon>
        <taxon>Thermoplasmata</taxon>
        <taxon>Candidatus Thermoprofundales</taxon>
    </lineage>
</organism>
<keyword evidence="3" id="KW-0694">RNA-binding</keyword>
<dbReference type="InterPro" id="IPR047863">
    <property type="entry name" value="Ribosomal_uS8_CS"/>
</dbReference>
<dbReference type="PROSITE" id="PS00053">
    <property type="entry name" value="RIBOSOMAL_S8"/>
    <property type="match status" value="1"/>
</dbReference>
<name>A0A1J5STU2_9ARCH</name>
<dbReference type="GO" id="GO:0019843">
    <property type="term" value="F:rRNA binding"/>
    <property type="evidence" value="ECO:0007669"/>
    <property type="project" value="UniProtKB-KW"/>
</dbReference>
<gene>
    <name evidence="7" type="ORF">BEU03_02545</name>
</gene>
<dbReference type="InterPro" id="IPR000630">
    <property type="entry name" value="Ribosomal_uS8"/>
</dbReference>
<dbReference type="GO" id="GO:1990904">
    <property type="term" value="C:ribonucleoprotein complex"/>
    <property type="evidence" value="ECO:0007669"/>
    <property type="project" value="UniProtKB-KW"/>
</dbReference>
<evidence type="ECO:0000256" key="4">
    <source>
        <dbReference type="ARBA" id="ARBA00022980"/>
    </source>
</evidence>
<keyword evidence="2" id="KW-0699">rRNA-binding</keyword>
<dbReference type="Gene3D" id="3.30.1370.30">
    <property type="match status" value="1"/>
</dbReference>
<comment type="caution">
    <text evidence="7">The sequence shown here is derived from an EMBL/GenBank/DDBJ whole genome shotgun (WGS) entry which is preliminary data.</text>
</comment>
<dbReference type="Proteomes" id="UP000183403">
    <property type="component" value="Unassembled WGS sequence"/>
</dbReference>
<evidence type="ECO:0000256" key="6">
    <source>
        <dbReference type="RuleBase" id="RU003660"/>
    </source>
</evidence>
<sequence>MRHDSLSDALIIIKNADHVGKNSAVVPASRLIGDVLKQLTEKGYLNNYEYEDNGKGGIFNISLNGRINGCGAIKPRFSVKLRDMERHEARYLPAKDFGILILTTPFGVMNNDSAKEALTGGKLLAYVY</sequence>
<dbReference type="GO" id="GO:0005840">
    <property type="term" value="C:ribosome"/>
    <property type="evidence" value="ECO:0007669"/>
    <property type="project" value="UniProtKB-KW"/>
</dbReference>
<dbReference type="EMBL" id="MIYV01000017">
    <property type="protein sequence ID" value="OIR11953.1"/>
    <property type="molecule type" value="Genomic_DNA"/>
</dbReference>
<keyword evidence="5 6" id="KW-0687">Ribonucleoprotein</keyword>
<evidence type="ECO:0000256" key="5">
    <source>
        <dbReference type="ARBA" id="ARBA00023274"/>
    </source>
</evidence>
<dbReference type="Gene3D" id="3.30.1490.10">
    <property type="match status" value="1"/>
</dbReference>
<evidence type="ECO:0000256" key="1">
    <source>
        <dbReference type="ARBA" id="ARBA00006471"/>
    </source>
</evidence>
<dbReference type="NCBIfam" id="NF003115">
    <property type="entry name" value="PRK04034.1"/>
    <property type="match status" value="1"/>
</dbReference>
<dbReference type="Pfam" id="PF00410">
    <property type="entry name" value="Ribosomal_S8"/>
    <property type="match status" value="1"/>
</dbReference>
<dbReference type="InterPro" id="IPR035987">
    <property type="entry name" value="Ribosomal_uS8_sf"/>
</dbReference>
<dbReference type="GO" id="GO:0006412">
    <property type="term" value="P:translation"/>
    <property type="evidence" value="ECO:0007669"/>
    <property type="project" value="InterPro"/>
</dbReference>
<keyword evidence="4 6" id="KW-0689">Ribosomal protein</keyword>
<accession>A0A1J5STU2</accession>
<dbReference type="AlphaFoldDB" id="A0A1J5STU2"/>
<dbReference type="GO" id="GO:0003735">
    <property type="term" value="F:structural constituent of ribosome"/>
    <property type="evidence" value="ECO:0007669"/>
    <property type="project" value="InterPro"/>
</dbReference>
<reference evidence="7 8" key="1">
    <citation type="submission" date="2016-08" db="EMBL/GenBank/DDBJ databases">
        <title>New Insights into Marine Group III Euryarchaeota, from dark to light.</title>
        <authorList>
            <person name="Haro-Moreno J.M."/>
            <person name="Rodriguez-Valera F."/>
            <person name="Lopez-Garcia P."/>
            <person name="Moreira D."/>
            <person name="Martin-Cuadrado A.B."/>
        </authorList>
    </citation>
    <scope>NUCLEOTIDE SEQUENCE [LARGE SCALE GENOMIC DNA]</scope>
    <source>
        <strain evidence="7">CG-Epi6</strain>
    </source>
</reference>
<proteinExistence type="inferred from homology"/>
<comment type="similarity">
    <text evidence="1 6">Belongs to the universal ribosomal protein uS8 family.</text>
</comment>
<evidence type="ECO:0000313" key="8">
    <source>
        <dbReference type="Proteomes" id="UP000183403"/>
    </source>
</evidence>
<protein>
    <submittedName>
        <fullName evidence="7">30S ribosomal protein S8</fullName>
    </submittedName>
</protein>